<feature type="compositionally biased region" description="Basic residues" evidence="1">
    <location>
        <begin position="11"/>
        <end position="41"/>
    </location>
</feature>
<accession>A0A059DGH5</accession>
<protein>
    <submittedName>
        <fullName evidence="2">Uncharacterized protein</fullName>
    </submittedName>
</protein>
<dbReference type="EMBL" id="KK198753">
    <property type="protein sequence ID" value="KCW89345.1"/>
    <property type="molecule type" value="Genomic_DNA"/>
</dbReference>
<reference evidence="2" key="1">
    <citation type="submission" date="2013-07" db="EMBL/GenBank/DDBJ databases">
        <title>The genome of Eucalyptus grandis.</title>
        <authorList>
            <person name="Schmutz J."/>
            <person name="Hayes R."/>
            <person name="Myburg A."/>
            <person name="Tuskan G."/>
            <person name="Grattapaglia D."/>
            <person name="Rokhsar D.S."/>
        </authorList>
    </citation>
    <scope>NUCLEOTIDE SEQUENCE</scope>
    <source>
        <tissue evidence="2">Leaf extractions</tissue>
    </source>
</reference>
<gene>
    <name evidence="2" type="ORF">EUGRSUZ_A01637</name>
</gene>
<dbReference type="Gramene" id="KCW89345">
    <property type="protein sequence ID" value="KCW89345"/>
    <property type="gene ID" value="EUGRSUZ_A01637"/>
</dbReference>
<dbReference type="InParanoid" id="A0A059DGH5"/>
<dbReference type="AlphaFoldDB" id="A0A059DGH5"/>
<evidence type="ECO:0000256" key="1">
    <source>
        <dbReference type="SAM" id="MobiDB-lite"/>
    </source>
</evidence>
<organism evidence="2">
    <name type="scientific">Eucalyptus grandis</name>
    <name type="common">Flooded gum</name>
    <dbReference type="NCBI Taxonomy" id="71139"/>
    <lineage>
        <taxon>Eukaryota</taxon>
        <taxon>Viridiplantae</taxon>
        <taxon>Streptophyta</taxon>
        <taxon>Embryophyta</taxon>
        <taxon>Tracheophyta</taxon>
        <taxon>Spermatophyta</taxon>
        <taxon>Magnoliopsida</taxon>
        <taxon>eudicotyledons</taxon>
        <taxon>Gunneridae</taxon>
        <taxon>Pentapetalae</taxon>
        <taxon>rosids</taxon>
        <taxon>malvids</taxon>
        <taxon>Myrtales</taxon>
        <taxon>Myrtaceae</taxon>
        <taxon>Myrtoideae</taxon>
        <taxon>Eucalypteae</taxon>
        <taxon>Eucalyptus</taxon>
    </lineage>
</organism>
<sequence>MTCDLCDTKRHMMLSRHQMNRKQTGKTRKTNSDQKKKKTRKTNPNLTLFVMMGQQSTQLHTSRKSNYLIAQIQKVKRI</sequence>
<name>A0A059DGH5_EUCGR</name>
<proteinExistence type="predicted"/>
<feature type="region of interest" description="Disordered" evidence="1">
    <location>
        <begin position="1"/>
        <end position="43"/>
    </location>
</feature>
<evidence type="ECO:0000313" key="2">
    <source>
        <dbReference type="EMBL" id="KCW89345.1"/>
    </source>
</evidence>
<feature type="compositionally biased region" description="Basic and acidic residues" evidence="1">
    <location>
        <begin position="1"/>
        <end position="10"/>
    </location>
</feature>